<dbReference type="InterPro" id="IPR014001">
    <property type="entry name" value="Helicase_ATP-bd"/>
</dbReference>
<feature type="region of interest" description="Disordered" evidence="5">
    <location>
        <begin position="522"/>
        <end position="558"/>
    </location>
</feature>
<feature type="domain" description="Helicase ATP-binding" evidence="6">
    <location>
        <begin position="159"/>
        <end position="308"/>
    </location>
</feature>
<dbReference type="Gene3D" id="3.40.50.300">
    <property type="entry name" value="P-loop containing nucleotide triphosphate hydrolases"/>
    <property type="match status" value="2"/>
</dbReference>
<feature type="compositionally biased region" description="Acidic residues" evidence="5">
    <location>
        <begin position="522"/>
        <end position="538"/>
    </location>
</feature>
<dbReference type="InterPro" id="IPR006935">
    <property type="entry name" value="Helicase/UvrB_N"/>
</dbReference>
<evidence type="ECO:0000256" key="1">
    <source>
        <dbReference type="ARBA" id="ARBA00022741"/>
    </source>
</evidence>
<keyword evidence="3" id="KW-0347">Helicase</keyword>
<dbReference type="CDD" id="cd18785">
    <property type="entry name" value="SF2_C"/>
    <property type="match status" value="1"/>
</dbReference>
<protein>
    <recommendedName>
        <fullName evidence="6">Helicase ATP-binding domain-containing protein</fullName>
    </recommendedName>
</protein>
<keyword evidence="4" id="KW-0067">ATP-binding</keyword>
<sequence>MINIDTNNITANPLNELSIIRCALYYNNPYKKMILIFYLYSIFLKTQYDTMFSILSKNGYGILKSALSEKEIEHIRKDLTMTPKVNFDAGGGGNASPEDLTFMLYSENEKRIYIPRYYGLQKFGAPTLCKLTSGADINIIFIGSLRDAQQEPISNFLKAANDPLKRGGIISVPCGFGKTIMSLYIACCLKKKTIFISHKDFLNQQFLDTIAQFAPDAKVGIIKQKKVDVVGKDFIIASLQSLAMRDYDDAIFDDIGFVIIDEVHHTGAQVFCKAFRKLSNPIILGLSATLNRKDGMRKVFENYIGKSVYTLKNKEFCDVIVQVHKYFETHVDYSTVKLMWNGKENGAGMINNVCTFKPRTEFIISLLKDILSKEPDRRVLILSERRNQLKDIENYIIEHKIAIPKDGSDVSYGFYVGGMKQADLAISSEKQIILATYQLASEGFNVPSLNTIIFASPISDIQQSIGRILREIPEKRKYTPLCIDILDDFSIFKRKGAARLKFYKNNKYKVSFYMDNVKIESEECEEGNEDNDDNDADNTNDNKGGTKKKMLFIEDTDD</sequence>
<evidence type="ECO:0000256" key="2">
    <source>
        <dbReference type="ARBA" id="ARBA00022801"/>
    </source>
</evidence>
<dbReference type="EMBL" id="MN740525">
    <property type="protein sequence ID" value="QHU31241.1"/>
    <property type="molecule type" value="Genomic_DNA"/>
</dbReference>
<evidence type="ECO:0000256" key="5">
    <source>
        <dbReference type="SAM" id="MobiDB-lite"/>
    </source>
</evidence>
<keyword evidence="1" id="KW-0547">Nucleotide-binding</keyword>
<dbReference type="PROSITE" id="PS51192">
    <property type="entry name" value="HELICASE_ATP_BIND_1"/>
    <property type="match status" value="1"/>
</dbReference>
<dbReference type="SUPFAM" id="SSF52540">
    <property type="entry name" value="P-loop containing nucleoside triphosphate hydrolases"/>
    <property type="match status" value="2"/>
</dbReference>
<evidence type="ECO:0000259" key="6">
    <source>
        <dbReference type="PROSITE" id="PS51192"/>
    </source>
</evidence>
<dbReference type="GO" id="GO:0004386">
    <property type="term" value="F:helicase activity"/>
    <property type="evidence" value="ECO:0007669"/>
    <property type="project" value="UniProtKB-KW"/>
</dbReference>
<name>A0A6C0LNC4_9ZZZZ</name>
<dbReference type="AlphaFoldDB" id="A0A6C0LNC4"/>
<evidence type="ECO:0000313" key="7">
    <source>
        <dbReference type="EMBL" id="QHU31241.1"/>
    </source>
</evidence>
<dbReference type="SMART" id="SM00487">
    <property type="entry name" value="DEXDc"/>
    <property type="match status" value="1"/>
</dbReference>
<dbReference type="InterPro" id="IPR001650">
    <property type="entry name" value="Helicase_C-like"/>
</dbReference>
<dbReference type="PANTHER" id="PTHR11274:SF0">
    <property type="entry name" value="GENERAL TRANSCRIPTION AND DNA REPAIR FACTOR IIH HELICASE SUBUNIT XPB"/>
    <property type="match status" value="1"/>
</dbReference>
<evidence type="ECO:0000256" key="3">
    <source>
        <dbReference type="ARBA" id="ARBA00022806"/>
    </source>
</evidence>
<proteinExistence type="predicted"/>
<dbReference type="GO" id="GO:0005524">
    <property type="term" value="F:ATP binding"/>
    <property type="evidence" value="ECO:0007669"/>
    <property type="project" value="UniProtKB-KW"/>
</dbReference>
<dbReference type="GO" id="GO:0003677">
    <property type="term" value="F:DNA binding"/>
    <property type="evidence" value="ECO:0007669"/>
    <property type="project" value="InterPro"/>
</dbReference>
<dbReference type="InterPro" id="IPR050615">
    <property type="entry name" value="ATP-dep_DNA_Helicase"/>
</dbReference>
<organism evidence="7">
    <name type="scientific">viral metagenome</name>
    <dbReference type="NCBI Taxonomy" id="1070528"/>
    <lineage>
        <taxon>unclassified sequences</taxon>
        <taxon>metagenomes</taxon>
        <taxon>organismal metagenomes</taxon>
    </lineage>
</organism>
<dbReference type="InterPro" id="IPR027417">
    <property type="entry name" value="P-loop_NTPase"/>
</dbReference>
<evidence type="ECO:0000256" key="4">
    <source>
        <dbReference type="ARBA" id="ARBA00022840"/>
    </source>
</evidence>
<keyword evidence="2" id="KW-0378">Hydrolase</keyword>
<dbReference type="PANTHER" id="PTHR11274">
    <property type="entry name" value="RAD25/XP-B DNA REPAIR HELICASE"/>
    <property type="match status" value="1"/>
</dbReference>
<reference evidence="7" key="1">
    <citation type="journal article" date="2020" name="Nature">
        <title>Giant virus diversity and host interactions through global metagenomics.</title>
        <authorList>
            <person name="Schulz F."/>
            <person name="Roux S."/>
            <person name="Paez-Espino D."/>
            <person name="Jungbluth S."/>
            <person name="Walsh D.A."/>
            <person name="Denef V.J."/>
            <person name="McMahon K.D."/>
            <person name="Konstantinidis K.T."/>
            <person name="Eloe-Fadrosh E.A."/>
            <person name="Kyrpides N.C."/>
            <person name="Woyke T."/>
        </authorList>
    </citation>
    <scope>NUCLEOTIDE SEQUENCE</scope>
    <source>
        <strain evidence="7">GVMAG-M-3300027963-21</strain>
    </source>
</reference>
<dbReference type="Pfam" id="PF00271">
    <property type="entry name" value="Helicase_C"/>
    <property type="match status" value="1"/>
</dbReference>
<dbReference type="Pfam" id="PF04851">
    <property type="entry name" value="ResIII"/>
    <property type="match status" value="1"/>
</dbReference>
<dbReference type="GO" id="GO:0016787">
    <property type="term" value="F:hydrolase activity"/>
    <property type="evidence" value="ECO:0007669"/>
    <property type="project" value="UniProtKB-KW"/>
</dbReference>
<accession>A0A6C0LNC4</accession>